<dbReference type="AlphaFoldDB" id="A0A1Y0IMF8"/>
<dbReference type="Proteomes" id="UP000195437">
    <property type="component" value="Chromosome"/>
</dbReference>
<dbReference type="RefSeq" id="WP_087457068.1">
    <property type="nucleotide sequence ID" value="NZ_CP021434.1"/>
</dbReference>
<evidence type="ECO:0000313" key="1">
    <source>
        <dbReference type="EMBL" id="ARU61698.1"/>
    </source>
</evidence>
<dbReference type="OrthoDB" id="9856436at2"/>
<protein>
    <submittedName>
        <fullName evidence="1">Uncharacterized protein</fullName>
    </submittedName>
</protein>
<dbReference type="EMBL" id="CP021434">
    <property type="protein sequence ID" value="ARU61698.1"/>
    <property type="molecule type" value="Genomic_DNA"/>
</dbReference>
<reference evidence="2" key="1">
    <citation type="submission" date="2017-05" db="EMBL/GenBank/DDBJ databases">
        <authorList>
            <person name="Sung H."/>
        </authorList>
    </citation>
    <scope>NUCLEOTIDE SEQUENCE [LARGE SCALE GENOMIC DNA]</scope>
    <source>
        <strain evidence="2">AR23208</strain>
    </source>
</reference>
<dbReference type="KEGG" id="tum:CBW65_12205"/>
<proteinExistence type="predicted"/>
<evidence type="ECO:0000313" key="2">
    <source>
        <dbReference type="Proteomes" id="UP000195437"/>
    </source>
</evidence>
<accession>A0A1Y0IMF8</accession>
<keyword evidence="2" id="KW-1185">Reference proteome</keyword>
<organism evidence="1 2">
    <name type="scientific">Tumebacillus avium</name>
    <dbReference type="NCBI Taxonomy" id="1903704"/>
    <lineage>
        <taxon>Bacteria</taxon>
        <taxon>Bacillati</taxon>
        <taxon>Bacillota</taxon>
        <taxon>Bacilli</taxon>
        <taxon>Bacillales</taxon>
        <taxon>Alicyclobacillaceae</taxon>
        <taxon>Tumebacillus</taxon>
    </lineage>
</organism>
<name>A0A1Y0IMF8_9BACL</name>
<gene>
    <name evidence="1" type="ORF">CBW65_12205</name>
</gene>
<sequence length="59" mass="6453">MVKVYNKETGALIWNGADDQVPAAVGIGDEISFVEDTYVIEEIKPDGGDMALFVRHLQS</sequence>